<evidence type="ECO:0000313" key="2">
    <source>
        <dbReference type="EMBL" id="SKB58848.1"/>
    </source>
</evidence>
<evidence type="ECO:0000256" key="1">
    <source>
        <dbReference type="SAM" id="Phobius"/>
    </source>
</evidence>
<keyword evidence="1" id="KW-0812">Transmembrane</keyword>
<keyword evidence="3" id="KW-1185">Reference proteome</keyword>
<name>A0A1T5CHA2_9FLAO</name>
<keyword evidence="1" id="KW-1133">Transmembrane helix</keyword>
<feature type="transmembrane region" description="Helical" evidence="1">
    <location>
        <begin position="5"/>
        <end position="24"/>
    </location>
</feature>
<gene>
    <name evidence="2" type="ORF">SAMN05660477_00070</name>
</gene>
<reference evidence="2 3" key="1">
    <citation type="submission" date="2017-02" db="EMBL/GenBank/DDBJ databases">
        <authorList>
            <person name="Peterson S.W."/>
        </authorList>
    </citation>
    <scope>NUCLEOTIDE SEQUENCE [LARGE SCALE GENOMIC DNA]</scope>
    <source>
        <strain evidence="2 3">DSM 22323</strain>
    </source>
</reference>
<dbReference type="EMBL" id="FUYZ01000001">
    <property type="protein sequence ID" value="SKB58848.1"/>
    <property type="molecule type" value="Genomic_DNA"/>
</dbReference>
<protein>
    <submittedName>
        <fullName evidence="2">Uncharacterized protein</fullName>
    </submittedName>
</protein>
<accession>A0A1T5CHA2</accession>
<evidence type="ECO:0000313" key="3">
    <source>
        <dbReference type="Proteomes" id="UP000191112"/>
    </source>
</evidence>
<organism evidence="2 3">
    <name type="scientific">Soonwooa buanensis</name>
    <dbReference type="NCBI Taxonomy" id="619805"/>
    <lineage>
        <taxon>Bacteria</taxon>
        <taxon>Pseudomonadati</taxon>
        <taxon>Bacteroidota</taxon>
        <taxon>Flavobacteriia</taxon>
        <taxon>Flavobacteriales</taxon>
        <taxon>Weeksellaceae</taxon>
        <taxon>Chryseobacterium group</taxon>
        <taxon>Soonwooa</taxon>
    </lineage>
</organism>
<dbReference type="Proteomes" id="UP000191112">
    <property type="component" value="Unassembled WGS sequence"/>
</dbReference>
<dbReference type="RefSeq" id="WP_079665407.1">
    <property type="nucleotide sequence ID" value="NZ_FUYZ01000001.1"/>
</dbReference>
<dbReference type="AlphaFoldDB" id="A0A1T5CHA2"/>
<sequence>MKKILLSLGGIFIIAIIGLIYLSGYKIPNTNKHPEIPYFPKTTNSDQFVNQQVDSLYINNYYLIPKTDYILINYKKSDNNNDETRIAVIKKNLKPIYDFYSKGSVSYGYDAQKNWVYFSSASSENKDLKPFVLDINTLKTHDISETKFKNKKLSFDGNLIAIKMAGDNGINVHNIQLFDKAVTGNSLGRISYGTPSSGVEGRGKVYEKDRGIFTQSRDYFFKMKLKNEEVEFKTNLFYNSDNYFDELNSPKTDQDTLLYYSDKRFYQFYKKK</sequence>
<proteinExistence type="predicted"/>
<keyword evidence="1" id="KW-0472">Membrane</keyword>
<dbReference type="OrthoDB" id="771917at2"/>
<dbReference type="STRING" id="619805.SAMN05660477_00070"/>